<dbReference type="SUPFAM" id="SSF46785">
    <property type="entry name" value="Winged helix' DNA-binding domain"/>
    <property type="match status" value="1"/>
</dbReference>
<dbReference type="EMBL" id="LNQP01000091">
    <property type="protein sequence ID" value="KSU86365.1"/>
    <property type="molecule type" value="Genomic_DNA"/>
</dbReference>
<gene>
    <name evidence="6" type="ORF">AS180_19135</name>
</gene>
<comment type="caution">
    <text evidence="6">The sequence shown here is derived from an EMBL/GenBank/DDBJ whole genome shotgun (WGS) entry which is preliminary data.</text>
</comment>
<dbReference type="Proteomes" id="UP000053681">
    <property type="component" value="Unassembled WGS sequence"/>
</dbReference>
<dbReference type="InterPro" id="IPR036390">
    <property type="entry name" value="WH_DNA-bd_sf"/>
</dbReference>
<reference evidence="6 7" key="1">
    <citation type="submission" date="2015-11" db="EMBL/GenBank/DDBJ databases">
        <title>Bacillus caseinolyticus sp nov.</title>
        <authorList>
            <person name="Dastager S.G."/>
            <person name="Mawlankar R."/>
        </authorList>
    </citation>
    <scope>NUCLEOTIDE SEQUENCE [LARGE SCALE GENOMIC DNA]</scope>
    <source>
        <strain evidence="6 7">SGD-V-76</strain>
    </source>
</reference>
<dbReference type="PANTHER" id="PTHR30126">
    <property type="entry name" value="HTH-TYPE TRANSCRIPTIONAL REGULATOR"/>
    <property type="match status" value="1"/>
</dbReference>
<dbReference type="Gene3D" id="1.10.10.10">
    <property type="entry name" value="Winged helix-like DNA-binding domain superfamily/Winged helix DNA-binding domain"/>
    <property type="match status" value="1"/>
</dbReference>
<dbReference type="AlphaFoldDB" id="A0A0V8JHN2"/>
<dbReference type="CDD" id="cd08420">
    <property type="entry name" value="PBP2_CysL_like"/>
    <property type="match status" value="1"/>
</dbReference>
<comment type="similarity">
    <text evidence="1">Belongs to the LysR transcriptional regulatory family.</text>
</comment>
<evidence type="ECO:0000256" key="3">
    <source>
        <dbReference type="ARBA" id="ARBA00023125"/>
    </source>
</evidence>
<accession>A0A0V8JHN2</accession>
<evidence type="ECO:0000256" key="1">
    <source>
        <dbReference type="ARBA" id="ARBA00009437"/>
    </source>
</evidence>
<evidence type="ECO:0000259" key="5">
    <source>
        <dbReference type="PROSITE" id="PS50931"/>
    </source>
</evidence>
<dbReference type="SUPFAM" id="SSF53850">
    <property type="entry name" value="Periplasmic binding protein-like II"/>
    <property type="match status" value="1"/>
</dbReference>
<protein>
    <submittedName>
        <fullName evidence="6">LysR family transcriptional regulator</fullName>
    </submittedName>
</protein>
<dbReference type="FunFam" id="1.10.10.10:FF:000001">
    <property type="entry name" value="LysR family transcriptional regulator"/>
    <property type="match status" value="1"/>
</dbReference>
<dbReference type="PRINTS" id="PR00039">
    <property type="entry name" value="HTHLYSR"/>
</dbReference>
<keyword evidence="4" id="KW-0804">Transcription</keyword>
<dbReference type="GO" id="GO:0003700">
    <property type="term" value="F:DNA-binding transcription factor activity"/>
    <property type="evidence" value="ECO:0007669"/>
    <property type="project" value="InterPro"/>
</dbReference>
<keyword evidence="7" id="KW-1185">Reference proteome</keyword>
<keyword evidence="3" id="KW-0238">DNA-binding</keyword>
<dbReference type="Pfam" id="PF03466">
    <property type="entry name" value="LysR_substrate"/>
    <property type="match status" value="1"/>
</dbReference>
<keyword evidence="2" id="KW-0805">Transcription regulation</keyword>
<dbReference type="InterPro" id="IPR005119">
    <property type="entry name" value="LysR_subst-bd"/>
</dbReference>
<sequence>MYYDALRTFVTVVEEKSFTKAAEKLLISQPSVSVHIKNLEKEFQTSLFLRSPKLLKITPSGEILYTRAKQMIQIYEHTKRDIYEHHHLVKGTLTIGASFTIGEYVLPSFLAKLQAQYPDINVNVTIGNTKEIAQLVRHFKLDVGLIEGQTDDHELHIEPFMEDELVVVAGTAHPLAAQQHVAISELQNEGWVARETGSGTRAYLDLMMSSNGLKMKSMLTISSNQGVKEAVMQNLGLSVLSKSAIKQDVAQGNLAILNLDTEPFKRKFSYIYPTTNGQNKIVELFLHLLTSN</sequence>
<dbReference type="Gene3D" id="3.40.190.290">
    <property type="match status" value="1"/>
</dbReference>
<dbReference type="GO" id="GO:0000976">
    <property type="term" value="F:transcription cis-regulatory region binding"/>
    <property type="evidence" value="ECO:0007669"/>
    <property type="project" value="TreeGrafter"/>
</dbReference>
<dbReference type="InterPro" id="IPR000847">
    <property type="entry name" value="LysR_HTH_N"/>
</dbReference>
<dbReference type="RefSeq" id="WP_025910220.1">
    <property type="nucleotide sequence ID" value="NZ_KQ758705.1"/>
</dbReference>
<proteinExistence type="inferred from homology"/>
<evidence type="ECO:0000256" key="2">
    <source>
        <dbReference type="ARBA" id="ARBA00023015"/>
    </source>
</evidence>
<name>A0A0V8JHN2_9BACI</name>
<evidence type="ECO:0000256" key="4">
    <source>
        <dbReference type="ARBA" id="ARBA00023163"/>
    </source>
</evidence>
<organism evidence="6 7">
    <name type="scientific">Priestia veravalensis</name>
    <dbReference type="NCBI Taxonomy" id="1414648"/>
    <lineage>
        <taxon>Bacteria</taxon>
        <taxon>Bacillati</taxon>
        <taxon>Bacillota</taxon>
        <taxon>Bacilli</taxon>
        <taxon>Bacillales</taxon>
        <taxon>Bacillaceae</taxon>
        <taxon>Priestia</taxon>
    </lineage>
</organism>
<dbReference type="PROSITE" id="PS50931">
    <property type="entry name" value="HTH_LYSR"/>
    <property type="match status" value="1"/>
</dbReference>
<feature type="domain" description="HTH lysR-type" evidence="5">
    <location>
        <begin position="1"/>
        <end position="58"/>
    </location>
</feature>
<dbReference type="Pfam" id="PF00126">
    <property type="entry name" value="HTH_1"/>
    <property type="match status" value="1"/>
</dbReference>
<evidence type="ECO:0000313" key="6">
    <source>
        <dbReference type="EMBL" id="KSU86365.1"/>
    </source>
</evidence>
<dbReference type="GeneID" id="93682237"/>
<dbReference type="PANTHER" id="PTHR30126:SF39">
    <property type="entry name" value="HTH-TYPE TRANSCRIPTIONAL REGULATOR CYSL"/>
    <property type="match status" value="1"/>
</dbReference>
<evidence type="ECO:0000313" key="7">
    <source>
        <dbReference type="Proteomes" id="UP000053681"/>
    </source>
</evidence>
<dbReference type="InterPro" id="IPR036388">
    <property type="entry name" value="WH-like_DNA-bd_sf"/>
</dbReference>